<dbReference type="PANTHER" id="PTHR45023">
    <property type="match status" value="1"/>
</dbReference>
<organism evidence="1">
    <name type="scientific">Tanacetum cinerariifolium</name>
    <name type="common">Dalmatian daisy</name>
    <name type="synonym">Chrysanthemum cinerariifolium</name>
    <dbReference type="NCBI Taxonomy" id="118510"/>
    <lineage>
        <taxon>Eukaryota</taxon>
        <taxon>Viridiplantae</taxon>
        <taxon>Streptophyta</taxon>
        <taxon>Embryophyta</taxon>
        <taxon>Tracheophyta</taxon>
        <taxon>Spermatophyta</taxon>
        <taxon>Magnoliopsida</taxon>
        <taxon>eudicotyledons</taxon>
        <taxon>Gunneridae</taxon>
        <taxon>Pentapetalae</taxon>
        <taxon>asterids</taxon>
        <taxon>campanulids</taxon>
        <taxon>Asterales</taxon>
        <taxon>Asteraceae</taxon>
        <taxon>Asteroideae</taxon>
        <taxon>Anthemideae</taxon>
        <taxon>Anthemidinae</taxon>
        <taxon>Tanacetum</taxon>
    </lineage>
</organism>
<reference evidence="1" key="1">
    <citation type="journal article" date="2019" name="Sci. Rep.">
        <title>Draft genome of Tanacetum cinerariifolium, the natural source of mosquito coil.</title>
        <authorList>
            <person name="Yamashiro T."/>
            <person name="Shiraishi A."/>
            <person name="Satake H."/>
            <person name="Nakayama K."/>
        </authorList>
    </citation>
    <scope>NUCLEOTIDE SEQUENCE</scope>
</reference>
<gene>
    <name evidence="1" type="ORF">Tci_020349</name>
</gene>
<proteinExistence type="predicted"/>
<accession>A0A6L2KFZ5</accession>
<dbReference type="EMBL" id="BKCJ010002411">
    <property type="protein sequence ID" value="GEU48371.1"/>
    <property type="molecule type" value="Genomic_DNA"/>
</dbReference>
<evidence type="ECO:0008006" key="2">
    <source>
        <dbReference type="Google" id="ProtNLM"/>
    </source>
</evidence>
<sequence>MNHNGTSVNTKLSQLVEGDSPVEEVVAMKPKRKYTKRRQPIKKSDKEFVEPWTNEDEVALCKAWVSASENSIEGNGKRASRFWTEVIEYFHNGMGESKEPTIRLNANRKIGFVLRLVNFVRFTIMSKIGTKVRHVTLLSIKKPKLSIVVAPMGRNMAKKKSSSSGARSKTSVAGDHSLVDALLSKFTIAASPVFSQRKESSSE</sequence>
<comment type="caution">
    <text evidence="1">The sequence shown here is derived from an EMBL/GenBank/DDBJ whole genome shotgun (WGS) entry which is preliminary data.</text>
</comment>
<name>A0A6L2KFZ5_TANCI</name>
<evidence type="ECO:0000313" key="1">
    <source>
        <dbReference type="EMBL" id="GEU48371.1"/>
    </source>
</evidence>
<protein>
    <recommendedName>
        <fullName evidence="2">Glutathione S-transferase T3-like</fullName>
    </recommendedName>
</protein>
<dbReference type="PANTHER" id="PTHR45023:SF13">
    <property type="entry name" value="PUTATIVE-RELATED"/>
    <property type="match status" value="1"/>
</dbReference>
<dbReference type="AlphaFoldDB" id="A0A6L2KFZ5"/>